<sequence length="169" mass="19179">MSRIPRNALLQAVAAVKAMDDKQKELLADELFRVQPNLLGSALVLARLGVSMDKVGFALDMLFICFRAMKESGLTWPVITEDELERQSQRFVGIVKFGSDLGESLRNRSIQQYVEDHPEKDLLAYVQMETMSWLKRVVTEEADKYVILAVWNFVNCIAFVSVQKPSPAR</sequence>
<dbReference type="KEGG" id="npv:OHM77_13600"/>
<reference evidence="1" key="1">
    <citation type="journal article" date="2023" name="Nat. Microbiol.">
        <title>Enrichment and characterization of a nitric oxide-reducing microbial community in a continuous bioreactor.</title>
        <authorList>
            <person name="Garrido-Amador P."/>
            <person name="Stortenbeker N."/>
            <person name="Wessels H.J.C.T."/>
            <person name="Speth D.R."/>
            <person name="Garcia-Heredia I."/>
            <person name="Kartal B."/>
        </authorList>
    </citation>
    <scope>NUCLEOTIDE SEQUENCE</scope>
    <source>
        <strain evidence="1">MAG1</strain>
    </source>
</reference>
<dbReference type="AlphaFoldDB" id="A0AA49IYI8"/>
<protein>
    <submittedName>
        <fullName evidence="1">Uncharacterized protein</fullName>
    </submittedName>
</protein>
<name>A0AA49IYI8_9PROT</name>
<evidence type="ECO:0000313" key="1">
    <source>
        <dbReference type="EMBL" id="WIM05684.1"/>
    </source>
</evidence>
<proteinExistence type="predicted"/>
<dbReference type="Proteomes" id="UP001234916">
    <property type="component" value="Chromosome"/>
</dbReference>
<organism evidence="1">
    <name type="scientific">Candidatus Nitricoxidivorans perseverans</name>
    <dbReference type="NCBI Taxonomy" id="2975601"/>
    <lineage>
        <taxon>Bacteria</taxon>
        <taxon>Pseudomonadati</taxon>
        <taxon>Pseudomonadota</taxon>
        <taxon>Betaproteobacteria</taxon>
        <taxon>Nitrosomonadales</taxon>
        <taxon>Sterolibacteriaceae</taxon>
        <taxon>Candidatus Nitricoxidivorans</taxon>
    </lineage>
</organism>
<gene>
    <name evidence="1" type="ORF">OHM77_13600</name>
</gene>
<accession>A0AA49IYI8</accession>
<dbReference type="EMBL" id="CP107246">
    <property type="protein sequence ID" value="WIM05684.1"/>
    <property type="molecule type" value="Genomic_DNA"/>
</dbReference>